<sequence length="206" mass="23080">MTLISVSLPNIDIPRVHHARQLQIDTRNQTPELQDFHACWKSTTGLQELDESHGIGSARSLLHLSASNNPPSPPFMPWFSILPANLTVIETWIIRFFLLLGIMTIGPWVLFLVYDVILYIIRALAYEIPYSGGRARGRQRPRAPSLVERPNGRRRTFSISGPSSGFIVGDENDKVGLKRRYLDGSVRDEAVATSEEEEAEDITAEG</sequence>
<dbReference type="Proteomes" id="UP000664203">
    <property type="component" value="Unassembled WGS sequence"/>
</dbReference>
<protein>
    <submittedName>
        <fullName evidence="2">Uncharacterized protein</fullName>
    </submittedName>
</protein>
<organism evidence="2 3">
    <name type="scientific">Alectoria fallacina</name>
    <dbReference type="NCBI Taxonomy" id="1903189"/>
    <lineage>
        <taxon>Eukaryota</taxon>
        <taxon>Fungi</taxon>
        <taxon>Dikarya</taxon>
        <taxon>Ascomycota</taxon>
        <taxon>Pezizomycotina</taxon>
        <taxon>Lecanoromycetes</taxon>
        <taxon>OSLEUM clade</taxon>
        <taxon>Lecanoromycetidae</taxon>
        <taxon>Lecanorales</taxon>
        <taxon>Lecanorineae</taxon>
        <taxon>Parmeliaceae</taxon>
        <taxon>Alectoria</taxon>
    </lineage>
</organism>
<accession>A0A8H3J5J4</accession>
<proteinExistence type="predicted"/>
<dbReference type="OrthoDB" id="5309803at2759"/>
<reference evidence="2" key="1">
    <citation type="submission" date="2021-03" db="EMBL/GenBank/DDBJ databases">
        <authorList>
            <person name="Tagirdzhanova G."/>
        </authorList>
    </citation>
    <scope>NUCLEOTIDE SEQUENCE</scope>
</reference>
<evidence type="ECO:0000313" key="3">
    <source>
        <dbReference type="Proteomes" id="UP000664203"/>
    </source>
</evidence>
<name>A0A8H3J5J4_9LECA</name>
<dbReference type="AlphaFoldDB" id="A0A8H3J5J4"/>
<keyword evidence="1" id="KW-0472">Membrane</keyword>
<evidence type="ECO:0000256" key="1">
    <source>
        <dbReference type="SAM" id="Phobius"/>
    </source>
</evidence>
<keyword evidence="3" id="KW-1185">Reference proteome</keyword>
<evidence type="ECO:0000313" key="2">
    <source>
        <dbReference type="EMBL" id="CAF9940964.1"/>
    </source>
</evidence>
<gene>
    <name evidence="2" type="ORF">ALECFALPRED_008954</name>
</gene>
<comment type="caution">
    <text evidence="2">The sequence shown here is derived from an EMBL/GenBank/DDBJ whole genome shotgun (WGS) entry which is preliminary data.</text>
</comment>
<feature type="transmembrane region" description="Helical" evidence="1">
    <location>
        <begin position="92"/>
        <end position="121"/>
    </location>
</feature>
<keyword evidence="1" id="KW-1133">Transmembrane helix</keyword>
<dbReference type="EMBL" id="CAJPDR010000630">
    <property type="protein sequence ID" value="CAF9940964.1"/>
    <property type="molecule type" value="Genomic_DNA"/>
</dbReference>
<keyword evidence="1" id="KW-0812">Transmembrane</keyword>